<keyword evidence="3" id="KW-1185">Reference proteome</keyword>
<evidence type="ECO:0000313" key="2">
    <source>
        <dbReference type="EnsemblProtists" id="EKX37700"/>
    </source>
</evidence>
<protein>
    <submittedName>
        <fullName evidence="1 2">Uncharacterized protein</fullName>
    </submittedName>
</protein>
<evidence type="ECO:0000313" key="1">
    <source>
        <dbReference type="EMBL" id="EKX37700.1"/>
    </source>
</evidence>
<dbReference type="HOGENOM" id="CLU_1921119_0_0_1"/>
<dbReference type="EnsemblProtists" id="EKX37700">
    <property type="protein sequence ID" value="EKX37700"/>
    <property type="gene ID" value="GUITHDRAFT_116176"/>
</dbReference>
<proteinExistence type="predicted"/>
<dbReference type="Proteomes" id="UP000011087">
    <property type="component" value="Unassembled WGS sequence"/>
</dbReference>
<dbReference type="PaxDb" id="55529-EKX37700"/>
<sequence length="132" mass="14468">MAPVDLNLVGQYYAIISRAMTEGTKIAVENAVRMVTMGLDGDLIAKVLSWVITRVIKSVVDIKTKALTVALRLQHMQVHRAQQTGKLHCGKSPTNHPPKMNDLLKSLGMIDTVMKQIETLVTSDGDTSVQLD</sequence>
<accession>L1IPF7</accession>
<dbReference type="KEGG" id="gtt:GUITHDRAFT_116176"/>
<reference evidence="3" key="2">
    <citation type="submission" date="2012-11" db="EMBL/GenBank/DDBJ databases">
        <authorList>
            <person name="Kuo A."/>
            <person name="Curtis B.A."/>
            <person name="Tanifuji G."/>
            <person name="Burki F."/>
            <person name="Gruber A."/>
            <person name="Irimia M."/>
            <person name="Maruyama S."/>
            <person name="Arias M.C."/>
            <person name="Ball S.G."/>
            <person name="Gile G.H."/>
            <person name="Hirakawa Y."/>
            <person name="Hopkins J.F."/>
            <person name="Rensing S.A."/>
            <person name="Schmutz J."/>
            <person name="Symeonidi A."/>
            <person name="Elias M."/>
            <person name="Eveleigh R.J."/>
            <person name="Herman E.K."/>
            <person name="Klute M.J."/>
            <person name="Nakayama T."/>
            <person name="Obornik M."/>
            <person name="Reyes-Prieto A."/>
            <person name="Armbrust E.V."/>
            <person name="Aves S.J."/>
            <person name="Beiko R.G."/>
            <person name="Coutinho P."/>
            <person name="Dacks J.B."/>
            <person name="Durnford D.G."/>
            <person name="Fast N.M."/>
            <person name="Green B.R."/>
            <person name="Grisdale C."/>
            <person name="Hempe F."/>
            <person name="Henrissat B."/>
            <person name="Hoppner M.P."/>
            <person name="Ishida K.-I."/>
            <person name="Kim E."/>
            <person name="Koreny L."/>
            <person name="Kroth P.G."/>
            <person name="Liu Y."/>
            <person name="Malik S.-B."/>
            <person name="Maier U.G."/>
            <person name="McRose D."/>
            <person name="Mock T."/>
            <person name="Neilson J.A."/>
            <person name="Onodera N.T."/>
            <person name="Poole A.M."/>
            <person name="Pritham E.J."/>
            <person name="Richards T.A."/>
            <person name="Rocap G."/>
            <person name="Roy S.W."/>
            <person name="Sarai C."/>
            <person name="Schaack S."/>
            <person name="Shirato S."/>
            <person name="Slamovits C.H."/>
            <person name="Spencer D.F."/>
            <person name="Suzuki S."/>
            <person name="Worden A.Z."/>
            <person name="Zauner S."/>
            <person name="Barry K."/>
            <person name="Bell C."/>
            <person name="Bharti A.K."/>
            <person name="Crow J.A."/>
            <person name="Grimwood J."/>
            <person name="Kramer R."/>
            <person name="Lindquist E."/>
            <person name="Lucas S."/>
            <person name="Salamov A."/>
            <person name="McFadden G.I."/>
            <person name="Lane C.E."/>
            <person name="Keeling P.J."/>
            <person name="Gray M.W."/>
            <person name="Grigoriev I.V."/>
            <person name="Archibald J.M."/>
        </authorList>
    </citation>
    <scope>NUCLEOTIDE SEQUENCE</scope>
    <source>
        <strain evidence="3">CCMP2712</strain>
    </source>
</reference>
<dbReference type="EMBL" id="JH993056">
    <property type="protein sequence ID" value="EKX37700.1"/>
    <property type="molecule type" value="Genomic_DNA"/>
</dbReference>
<reference evidence="1 3" key="1">
    <citation type="journal article" date="2012" name="Nature">
        <title>Algal genomes reveal evolutionary mosaicism and the fate of nucleomorphs.</title>
        <authorList>
            <consortium name="DOE Joint Genome Institute"/>
            <person name="Curtis B.A."/>
            <person name="Tanifuji G."/>
            <person name="Burki F."/>
            <person name="Gruber A."/>
            <person name="Irimia M."/>
            <person name="Maruyama S."/>
            <person name="Arias M.C."/>
            <person name="Ball S.G."/>
            <person name="Gile G.H."/>
            <person name="Hirakawa Y."/>
            <person name="Hopkins J.F."/>
            <person name="Kuo A."/>
            <person name="Rensing S.A."/>
            <person name="Schmutz J."/>
            <person name="Symeonidi A."/>
            <person name="Elias M."/>
            <person name="Eveleigh R.J."/>
            <person name="Herman E.K."/>
            <person name="Klute M.J."/>
            <person name="Nakayama T."/>
            <person name="Obornik M."/>
            <person name="Reyes-Prieto A."/>
            <person name="Armbrust E.V."/>
            <person name="Aves S.J."/>
            <person name="Beiko R.G."/>
            <person name="Coutinho P."/>
            <person name="Dacks J.B."/>
            <person name="Durnford D.G."/>
            <person name="Fast N.M."/>
            <person name="Green B.R."/>
            <person name="Grisdale C.J."/>
            <person name="Hempel F."/>
            <person name="Henrissat B."/>
            <person name="Hoppner M.P."/>
            <person name="Ishida K."/>
            <person name="Kim E."/>
            <person name="Koreny L."/>
            <person name="Kroth P.G."/>
            <person name="Liu Y."/>
            <person name="Malik S.B."/>
            <person name="Maier U.G."/>
            <person name="McRose D."/>
            <person name="Mock T."/>
            <person name="Neilson J.A."/>
            <person name="Onodera N.T."/>
            <person name="Poole A.M."/>
            <person name="Pritham E.J."/>
            <person name="Richards T.A."/>
            <person name="Rocap G."/>
            <person name="Roy S.W."/>
            <person name="Sarai C."/>
            <person name="Schaack S."/>
            <person name="Shirato S."/>
            <person name="Slamovits C.H."/>
            <person name="Spencer D.F."/>
            <person name="Suzuki S."/>
            <person name="Worden A.Z."/>
            <person name="Zauner S."/>
            <person name="Barry K."/>
            <person name="Bell C."/>
            <person name="Bharti A.K."/>
            <person name="Crow J.A."/>
            <person name="Grimwood J."/>
            <person name="Kramer R."/>
            <person name="Lindquist E."/>
            <person name="Lucas S."/>
            <person name="Salamov A."/>
            <person name="McFadden G.I."/>
            <person name="Lane C.E."/>
            <person name="Keeling P.J."/>
            <person name="Gray M.W."/>
            <person name="Grigoriev I.V."/>
            <person name="Archibald J.M."/>
        </authorList>
    </citation>
    <scope>NUCLEOTIDE SEQUENCE</scope>
    <source>
        <strain evidence="1 3">CCMP2712</strain>
    </source>
</reference>
<reference evidence="2" key="3">
    <citation type="submission" date="2016-03" db="UniProtKB">
        <authorList>
            <consortium name="EnsemblProtists"/>
        </authorList>
    </citation>
    <scope>IDENTIFICATION</scope>
</reference>
<organism evidence="1">
    <name type="scientific">Guillardia theta (strain CCMP2712)</name>
    <name type="common">Cryptophyte</name>
    <dbReference type="NCBI Taxonomy" id="905079"/>
    <lineage>
        <taxon>Eukaryota</taxon>
        <taxon>Cryptophyceae</taxon>
        <taxon>Pyrenomonadales</taxon>
        <taxon>Geminigeraceae</taxon>
        <taxon>Guillardia</taxon>
    </lineage>
</organism>
<dbReference type="AlphaFoldDB" id="L1IPF7"/>
<gene>
    <name evidence="1" type="ORF">GUITHDRAFT_116176</name>
</gene>
<name>L1IPF7_GUITC</name>
<evidence type="ECO:0000313" key="3">
    <source>
        <dbReference type="Proteomes" id="UP000011087"/>
    </source>
</evidence>
<dbReference type="RefSeq" id="XP_005824680.1">
    <property type="nucleotide sequence ID" value="XM_005824623.1"/>
</dbReference>
<dbReference type="GeneID" id="17294423"/>